<protein>
    <submittedName>
        <fullName evidence="2">Uncharacterized protein</fullName>
    </submittedName>
</protein>
<proteinExistence type="predicted"/>
<dbReference type="Proteomes" id="UP000095300">
    <property type="component" value="Unassembled WGS sequence"/>
</dbReference>
<dbReference type="AlphaFoldDB" id="A0A1I8QCZ5"/>
<sequence>MKFLSAGLIVIGCLLAHISAAPLESTTHQPETQQAPLQVAVPLPEIIHDHEPIANPSEQVLTVVPVTLLDVEPVVEATGTATDDSTVRNARGLGGLGLGKFGGLGLGFKGGFGGFGGLGGLHGFGGGLHGFGFKPMFFKHFG</sequence>
<accession>A0A1I8QCZ5</accession>
<organism evidence="2 3">
    <name type="scientific">Stomoxys calcitrans</name>
    <name type="common">Stable fly</name>
    <name type="synonym">Conops calcitrans</name>
    <dbReference type="NCBI Taxonomy" id="35570"/>
    <lineage>
        <taxon>Eukaryota</taxon>
        <taxon>Metazoa</taxon>
        <taxon>Ecdysozoa</taxon>
        <taxon>Arthropoda</taxon>
        <taxon>Hexapoda</taxon>
        <taxon>Insecta</taxon>
        <taxon>Pterygota</taxon>
        <taxon>Neoptera</taxon>
        <taxon>Endopterygota</taxon>
        <taxon>Diptera</taxon>
        <taxon>Brachycera</taxon>
        <taxon>Muscomorpha</taxon>
        <taxon>Muscoidea</taxon>
        <taxon>Muscidae</taxon>
        <taxon>Stomoxys</taxon>
    </lineage>
</organism>
<feature type="signal peptide" evidence="1">
    <location>
        <begin position="1"/>
        <end position="20"/>
    </location>
</feature>
<dbReference type="VEuPathDB" id="VectorBase:SCAU015997"/>
<dbReference type="KEGG" id="scac:106090966"/>
<gene>
    <name evidence="2" type="primary">106090966</name>
</gene>
<keyword evidence="1" id="KW-0732">Signal</keyword>
<dbReference type="EnsemblMetazoa" id="SCAU015997-RA">
    <property type="protein sequence ID" value="SCAU015997-PA"/>
    <property type="gene ID" value="SCAU015997"/>
</dbReference>
<evidence type="ECO:0000256" key="1">
    <source>
        <dbReference type="SAM" id="SignalP"/>
    </source>
</evidence>
<evidence type="ECO:0000313" key="3">
    <source>
        <dbReference type="Proteomes" id="UP000095300"/>
    </source>
</evidence>
<reference evidence="2" key="1">
    <citation type="submission" date="2020-05" db="UniProtKB">
        <authorList>
            <consortium name="EnsemblMetazoa"/>
        </authorList>
    </citation>
    <scope>IDENTIFICATION</scope>
    <source>
        <strain evidence="2">USDA</strain>
    </source>
</reference>
<keyword evidence="3" id="KW-1185">Reference proteome</keyword>
<feature type="chain" id="PRO_5009328123" evidence="1">
    <location>
        <begin position="21"/>
        <end position="142"/>
    </location>
</feature>
<name>A0A1I8QCZ5_STOCA</name>
<evidence type="ECO:0000313" key="2">
    <source>
        <dbReference type="EnsemblMetazoa" id="SCAU015997-PA"/>
    </source>
</evidence>